<dbReference type="AlphaFoldDB" id="A0A2R5GL58"/>
<evidence type="ECO:0000256" key="4">
    <source>
        <dbReference type="ARBA" id="ARBA00023098"/>
    </source>
</evidence>
<protein>
    <submittedName>
        <fullName evidence="6">Acyl-coenzyme A thioesterase THEM4</fullName>
    </submittedName>
</protein>
<evidence type="ECO:0000256" key="1">
    <source>
        <dbReference type="ARBA" id="ARBA00022490"/>
    </source>
</evidence>
<dbReference type="OrthoDB" id="506431at2759"/>
<dbReference type="GO" id="GO:0006631">
    <property type="term" value="P:fatty acid metabolic process"/>
    <property type="evidence" value="ECO:0007669"/>
    <property type="project" value="UniProtKB-KW"/>
</dbReference>
<keyword evidence="2" id="KW-0378">Hydrolase</keyword>
<keyword evidence="3" id="KW-0276">Fatty acid metabolism</keyword>
<dbReference type="PANTHER" id="PTHR12418">
    <property type="entry name" value="ACYL-COENZYME A THIOESTERASE THEM4"/>
    <property type="match status" value="1"/>
</dbReference>
<accession>A0A2R5GL58</accession>
<keyword evidence="1" id="KW-0963">Cytoplasm</keyword>
<evidence type="ECO:0000313" key="6">
    <source>
        <dbReference type="EMBL" id="GBG29011.1"/>
    </source>
</evidence>
<dbReference type="InParanoid" id="A0A2R5GL58"/>
<feature type="region of interest" description="Disordered" evidence="5">
    <location>
        <begin position="1"/>
        <end position="20"/>
    </location>
</feature>
<evidence type="ECO:0000256" key="3">
    <source>
        <dbReference type="ARBA" id="ARBA00022832"/>
    </source>
</evidence>
<gene>
    <name evidence="6" type="ORF">FCC1311_052332</name>
</gene>
<evidence type="ECO:0000256" key="5">
    <source>
        <dbReference type="SAM" id="MobiDB-lite"/>
    </source>
</evidence>
<dbReference type="GO" id="GO:0016787">
    <property type="term" value="F:hydrolase activity"/>
    <property type="evidence" value="ECO:0007669"/>
    <property type="project" value="UniProtKB-KW"/>
</dbReference>
<reference evidence="6 7" key="1">
    <citation type="submission" date="2017-12" db="EMBL/GenBank/DDBJ databases">
        <title>Sequencing, de novo assembly and annotation of complete genome of a new Thraustochytrid species, strain FCC1311.</title>
        <authorList>
            <person name="Sedici K."/>
            <person name="Godart F."/>
            <person name="Aiese Cigliano R."/>
            <person name="Sanseverino W."/>
            <person name="Barakat M."/>
            <person name="Ortet P."/>
            <person name="Marechal E."/>
            <person name="Cagnac O."/>
            <person name="Amato A."/>
        </authorList>
    </citation>
    <scope>NUCLEOTIDE SEQUENCE [LARGE SCALE GENOMIC DNA]</scope>
</reference>
<dbReference type="Proteomes" id="UP000241890">
    <property type="component" value="Unassembled WGS sequence"/>
</dbReference>
<name>A0A2R5GL58_9STRA</name>
<dbReference type="InterPro" id="IPR029069">
    <property type="entry name" value="HotDog_dom_sf"/>
</dbReference>
<evidence type="ECO:0000256" key="2">
    <source>
        <dbReference type="ARBA" id="ARBA00022801"/>
    </source>
</evidence>
<dbReference type="SUPFAM" id="SSF54637">
    <property type="entry name" value="Thioesterase/thiol ester dehydrase-isomerase"/>
    <property type="match status" value="1"/>
</dbReference>
<proteinExistence type="predicted"/>
<dbReference type="EMBL" id="BEYU01000052">
    <property type="protein sequence ID" value="GBG29011.1"/>
    <property type="molecule type" value="Genomic_DNA"/>
</dbReference>
<sequence>MISAGNEGTAPETTREEAARMRAVSREHSYFWASGKVVVGEDTREQDASCEIEFTPRAQGPPMAAHGGSSAAAHGVLLAGPCAEIAGVPEMALAIKYTKLTYLKLTALGETHAFKMLECGSAENDDAQVYGRGRISDVSGNPLTESEVRYTNVLNMRLVQTLRTDEEALASSPLFMTTVGQTMESVRNGAFGLRGEPLVAEHLLESYDPSKIVPGLIVHPNMGPPALEQERQSYDFGPQNNMSLWSAYSKETTSISSLLSVRSATSQADSLIDDKPNLSTGGIFVALDHIMGHTVMLSGSHCVTAFLEIEYHQAIEIDPSAFSFVYLHAYIEKIEGRKVFVRGSVHAVTLEGAQSGNPEDWRKMPEIATGSGLFIHMSFPGHPGHEHTESKL</sequence>
<dbReference type="InterPro" id="IPR052365">
    <property type="entry name" value="THEM4/THEM5_acyl-CoA_thioest"/>
</dbReference>
<dbReference type="PANTHER" id="PTHR12418:SF19">
    <property type="entry name" value="ACYL-COENZYME A THIOESTERASE THEM4"/>
    <property type="match status" value="1"/>
</dbReference>
<comment type="caution">
    <text evidence="6">The sequence shown here is derived from an EMBL/GenBank/DDBJ whole genome shotgun (WGS) entry which is preliminary data.</text>
</comment>
<evidence type="ECO:0000313" key="7">
    <source>
        <dbReference type="Proteomes" id="UP000241890"/>
    </source>
</evidence>
<keyword evidence="4" id="KW-0443">Lipid metabolism</keyword>
<dbReference type="Gene3D" id="3.10.129.10">
    <property type="entry name" value="Hotdog Thioesterase"/>
    <property type="match status" value="1"/>
</dbReference>
<keyword evidence="7" id="KW-1185">Reference proteome</keyword>
<organism evidence="6 7">
    <name type="scientific">Hondaea fermentalgiana</name>
    <dbReference type="NCBI Taxonomy" id="2315210"/>
    <lineage>
        <taxon>Eukaryota</taxon>
        <taxon>Sar</taxon>
        <taxon>Stramenopiles</taxon>
        <taxon>Bigyra</taxon>
        <taxon>Labyrinthulomycetes</taxon>
        <taxon>Thraustochytrida</taxon>
        <taxon>Thraustochytriidae</taxon>
        <taxon>Hondaea</taxon>
    </lineage>
</organism>